<dbReference type="EMBL" id="HBUF01332980">
    <property type="protein sequence ID" value="CAG6697338.1"/>
    <property type="molecule type" value="Transcribed_RNA"/>
</dbReference>
<sequence>MYPVTDLKNLPNWPRRQSLPEKKFSLSTVDSNRNALQGCLMKTHLYTFSHNFSRKETLRSTHTMSSIQSNTHRPVRLRSRISSAFYLEFPEEVFKKSFIGYSACTT</sequence>
<evidence type="ECO:0000313" key="1">
    <source>
        <dbReference type="EMBL" id="CAG6697340.1"/>
    </source>
</evidence>
<dbReference type="EMBL" id="HBUF01598020">
    <property type="protein sequence ID" value="CAG6775296.1"/>
    <property type="molecule type" value="Transcribed_RNA"/>
</dbReference>
<proteinExistence type="predicted"/>
<dbReference type="EMBL" id="HBUF01332979">
    <property type="protein sequence ID" value="CAG6697335.1"/>
    <property type="molecule type" value="Transcribed_RNA"/>
</dbReference>
<organism evidence="1">
    <name type="scientific">Cacopsylla melanoneura</name>
    <dbReference type="NCBI Taxonomy" id="428564"/>
    <lineage>
        <taxon>Eukaryota</taxon>
        <taxon>Metazoa</taxon>
        <taxon>Ecdysozoa</taxon>
        <taxon>Arthropoda</taxon>
        <taxon>Hexapoda</taxon>
        <taxon>Insecta</taxon>
        <taxon>Pterygota</taxon>
        <taxon>Neoptera</taxon>
        <taxon>Paraneoptera</taxon>
        <taxon>Hemiptera</taxon>
        <taxon>Sternorrhyncha</taxon>
        <taxon>Psylloidea</taxon>
        <taxon>Psyllidae</taxon>
        <taxon>Psyllinae</taxon>
        <taxon>Cacopsylla</taxon>
    </lineage>
</organism>
<dbReference type="EMBL" id="HBUF01407552">
    <property type="protein sequence ID" value="CAG6738380.1"/>
    <property type="molecule type" value="Transcribed_RNA"/>
</dbReference>
<accession>A0A8D8XJZ0</accession>
<reference evidence="1" key="1">
    <citation type="submission" date="2021-05" db="EMBL/GenBank/DDBJ databases">
        <authorList>
            <person name="Alioto T."/>
            <person name="Alioto T."/>
            <person name="Gomez Garrido J."/>
        </authorList>
    </citation>
    <scope>NUCLEOTIDE SEQUENCE</scope>
</reference>
<name>A0A8D8XJZ0_9HEMI</name>
<dbReference type="EMBL" id="HBUF01332981">
    <property type="protein sequence ID" value="CAG6697340.1"/>
    <property type="molecule type" value="Transcribed_RNA"/>
</dbReference>
<dbReference type="EMBL" id="HBUF01598021">
    <property type="protein sequence ID" value="CAG6775298.1"/>
    <property type="molecule type" value="Transcribed_RNA"/>
</dbReference>
<dbReference type="EMBL" id="HBUF01407553">
    <property type="protein sequence ID" value="CAG6738382.1"/>
    <property type="molecule type" value="Transcribed_RNA"/>
</dbReference>
<dbReference type="EMBL" id="HBUF01011634">
    <property type="protein sequence ID" value="CAG6608409.1"/>
    <property type="molecule type" value="Transcribed_RNA"/>
</dbReference>
<protein>
    <submittedName>
        <fullName evidence="1">Uncharacterized protein</fullName>
    </submittedName>
</protein>
<dbReference type="AlphaFoldDB" id="A0A8D8XJZ0"/>